<keyword evidence="2" id="KW-1133">Transmembrane helix</keyword>
<dbReference type="AlphaFoldDB" id="A0A1X0QAX3"/>
<keyword evidence="2" id="KW-0812">Transmembrane</keyword>
<evidence type="ECO:0000256" key="1">
    <source>
        <dbReference type="SAM" id="MobiDB-lite"/>
    </source>
</evidence>
<evidence type="ECO:0000256" key="2">
    <source>
        <dbReference type="SAM" id="Phobius"/>
    </source>
</evidence>
<gene>
    <name evidence="3" type="ORF">HERIO_1227</name>
</gene>
<protein>
    <submittedName>
        <fullName evidence="3">Uncharacterized protein</fullName>
    </submittedName>
</protein>
<keyword evidence="2" id="KW-0472">Membrane</keyword>
<feature type="compositionally biased region" description="Basic residues" evidence="1">
    <location>
        <begin position="70"/>
        <end position="79"/>
    </location>
</feature>
<reference evidence="3 4" key="1">
    <citation type="journal article" date="2017" name="Environ. Microbiol.">
        <title>Decay of the glycolytic pathway and adaptation to intranuclear parasitism within Enterocytozoonidae microsporidia.</title>
        <authorList>
            <person name="Wiredu Boakye D."/>
            <person name="Jaroenlak P."/>
            <person name="Prachumwat A."/>
            <person name="Williams T.A."/>
            <person name="Bateman K.S."/>
            <person name="Itsathitphaisarn O."/>
            <person name="Sritunyalucksana K."/>
            <person name="Paszkiewicz K.H."/>
            <person name="Moore K.A."/>
            <person name="Stentiford G.D."/>
            <person name="Williams B.A."/>
        </authorList>
    </citation>
    <scope>NUCLEOTIDE SEQUENCE [LARGE SCALE GENOMIC DNA]</scope>
    <source>
        <strain evidence="3 4">GB1</strain>
    </source>
</reference>
<name>A0A1X0QAX3_9MICR</name>
<dbReference type="VEuPathDB" id="MicrosporidiaDB:HERIO_1227"/>
<organism evidence="3 4">
    <name type="scientific">Hepatospora eriocheir</name>
    <dbReference type="NCBI Taxonomy" id="1081669"/>
    <lineage>
        <taxon>Eukaryota</taxon>
        <taxon>Fungi</taxon>
        <taxon>Fungi incertae sedis</taxon>
        <taxon>Microsporidia</taxon>
        <taxon>Hepatosporidae</taxon>
        <taxon>Hepatospora</taxon>
    </lineage>
</organism>
<dbReference type="Proteomes" id="UP000192356">
    <property type="component" value="Unassembled WGS sequence"/>
</dbReference>
<feature type="transmembrane region" description="Helical" evidence="2">
    <location>
        <begin position="24"/>
        <end position="42"/>
    </location>
</feature>
<dbReference type="VEuPathDB" id="MicrosporidiaDB:A0H76_2713"/>
<feature type="region of interest" description="Disordered" evidence="1">
    <location>
        <begin position="48"/>
        <end position="79"/>
    </location>
</feature>
<proteinExistence type="predicted"/>
<dbReference type="EMBL" id="LVKB01000057">
    <property type="protein sequence ID" value="ORD96855.1"/>
    <property type="molecule type" value="Genomic_DNA"/>
</dbReference>
<sequence>MNQMLSKLTNYFKRVYNQLSKVHSLFPLVLLALFILIVIKLFTRKSVSNAAPPARPNNAKEELEEGISTAKKRMKKKNE</sequence>
<accession>A0A1X0QAX3</accession>
<evidence type="ECO:0000313" key="4">
    <source>
        <dbReference type="Proteomes" id="UP000192356"/>
    </source>
</evidence>
<comment type="caution">
    <text evidence="3">The sequence shown here is derived from an EMBL/GenBank/DDBJ whole genome shotgun (WGS) entry which is preliminary data.</text>
</comment>
<evidence type="ECO:0000313" key="3">
    <source>
        <dbReference type="EMBL" id="ORD96855.1"/>
    </source>
</evidence>
<keyword evidence="4" id="KW-1185">Reference proteome</keyword>